<dbReference type="EMBL" id="GBXM01059902">
    <property type="protein sequence ID" value="JAH48675.1"/>
    <property type="molecule type" value="Transcribed_RNA"/>
</dbReference>
<accession>A0A0E9T6X4</accession>
<sequence>MLRSGLWGGQSIVLGTPAADLLSSVLRVIFFQENPFSPSQTLSSRYCLIF</sequence>
<reference evidence="1" key="1">
    <citation type="submission" date="2014-11" db="EMBL/GenBank/DDBJ databases">
        <authorList>
            <person name="Amaro Gonzalez C."/>
        </authorList>
    </citation>
    <scope>NUCLEOTIDE SEQUENCE</scope>
</reference>
<reference evidence="1" key="2">
    <citation type="journal article" date="2015" name="Fish Shellfish Immunol.">
        <title>Early steps in the European eel (Anguilla anguilla)-Vibrio vulnificus interaction in the gills: Role of the RtxA13 toxin.</title>
        <authorList>
            <person name="Callol A."/>
            <person name="Pajuelo D."/>
            <person name="Ebbesson L."/>
            <person name="Teles M."/>
            <person name="MacKenzie S."/>
            <person name="Amaro C."/>
        </authorList>
    </citation>
    <scope>NUCLEOTIDE SEQUENCE</scope>
</reference>
<protein>
    <submittedName>
        <fullName evidence="1">Uncharacterized protein</fullName>
    </submittedName>
</protein>
<evidence type="ECO:0000313" key="1">
    <source>
        <dbReference type="EMBL" id="JAH48675.1"/>
    </source>
</evidence>
<organism evidence="1">
    <name type="scientific">Anguilla anguilla</name>
    <name type="common">European freshwater eel</name>
    <name type="synonym">Muraena anguilla</name>
    <dbReference type="NCBI Taxonomy" id="7936"/>
    <lineage>
        <taxon>Eukaryota</taxon>
        <taxon>Metazoa</taxon>
        <taxon>Chordata</taxon>
        <taxon>Craniata</taxon>
        <taxon>Vertebrata</taxon>
        <taxon>Euteleostomi</taxon>
        <taxon>Actinopterygii</taxon>
        <taxon>Neopterygii</taxon>
        <taxon>Teleostei</taxon>
        <taxon>Anguilliformes</taxon>
        <taxon>Anguillidae</taxon>
        <taxon>Anguilla</taxon>
    </lineage>
</organism>
<name>A0A0E9T6X4_ANGAN</name>
<proteinExistence type="predicted"/>
<dbReference type="AlphaFoldDB" id="A0A0E9T6X4"/>